<feature type="region of interest" description="Disordered" evidence="1">
    <location>
        <begin position="1"/>
        <end position="71"/>
    </location>
</feature>
<feature type="compositionally biased region" description="Basic and acidic residues" evidence="1">
    <location>
        <begin position="143"/>
        <end position="153"/>
    </location>
</feature>
<dbReference type="Proteomes" id="UP001620626">
    <property type="component" value="Unassembled WGS sequence"/>
</dbReference>
<feature type="compositionally biased region" description="Basic and acidic residues" evidence="1">
    <location>
        <begin position="105"/>
        <end position="120"/>
    </location>
</feature>
<accession>A0ABD2KHI8</accession>
<dbReference type="EMBL" id="JBICBT010000759">
    <property type="protein sequence ID" value="KAL3102389.1"/>
    <property type="molecule type" value="Genomic_DNA"/>
</dbReference>
<feature type="compositionally biased region" description="Low complexity" evidence="1">
    <location>
        <begin position="25"/>
        <end position="51"/>
    </location>
</feature>
<keyword evidence="3" id="KW-1185">Reference proteome</keyword>
<feature type="compositionally biased region" description="Basic residues" evidence="1">
    <location>
        <begin position="1"/>
        <end position="20"/>
    </location>
</feature>
<proteinExistence type="predicted"/>
<evidence type="ECO:0000313" key="3">
    <source>
        <dbReference type="Proteomes" id="UP001620626"/>
    </source>
</evidence>
<protein>
    <submittedName>
        <fullName evidence="2">Uncharacterized protein</fullName>
    </submittedName>
</protein>
<feature type="compositionally biased region" description="Basic residues" evidence="1">
    <location>
        <begin position="154"/>
        <end position="163"/>
    </location>
</feature>
<organism evidence="2 3">
    <name type="scientific">Heterodera trifolii</name>
    <dbReference type="NCBI Taxonomy" id="157864"/>
    <lineage>
        <taxon>Eukaryota</taxon>
        <taxon>Metazoa</taxon>
        <taxon>Ecdysozoa</taxon>
        <taxon>Nematoda</taxon>
        <taxon>Chromadorea</taxon>
        <taxon>Rhabditida</taxon>
        <taxon>Tylenchina</taxon>
        <taxon>Tylenchomorpha</taxon>
        <taxon>Tylenchoidea</taxon>
        <taxon>Heteroderidae</taxon>
        <taxon>Heteroderinae</taxon>
        <taxon>Heterodera</taxon>
    </lineage>
</organism>
<feature type="region of interest" description="Disordered" evidence="1">
    <location>
        <begin position="89"/>
        <end position="209"/>
    </location>
</feature>
<reference evidence="2 3" key="1">
    <citation type="submission" date="2024-10" db="EMBL/GenBank/DDBJ databases">
        <authorList>
            <person name="Kim D."/>
        </authorList>
    </citation>
    <scope>NUCLEOTIDE SEQUENCE [LARGE SCALE GENOMIC DNA]</scope>
    <source>
        <strain evidence="2">BH-2024</strain>
    </source>
</reference>
<evidence type="ECO:0000256" key="1">
    <source>
        <dbReference type="SAM" id="MobiDB-lite"/>
    </source>
</evidence>
<evidence type="ECO:0000313" key="2">
    <source>
        <dbReference type="EMBL" id="KAL3102389.1"/>
    </source>
</evidence>
<feature type="compositionally biased region" description="Basic and acidic residues" evidence="1">
    <location>
        <begin position="56"/>
        <end position="71"/>
    </location>
</feature>
<comment type="caution">
    <text evidence="2">The sequence shown here is derived from an EMBL/GenBank/DDBJ whole genome shotgun (WGS) entry which is preliminary data.</text>
</comment>
<gene>
    <name evidence="2" type="ORF">niasHT_025221</name>
</gene>
<dbReference type="AlphaFoldDB" id="A0ABD2KHI8"/>
<sequence length="646" mass="74535">MSPKLVKKEKKKREKAKKSAHQMPSSSSSLSSFSSMSIDSSIVSSVTSGASANSEGKAKNRELKLKIEEQGRIISELEQQIKQMMREWGEEKVAAAADEQPQKQQTERQTAEQPKFEKGNQRHSSKSQVLMVSPMVRPNAFGHKFDQQKELAHSPKKRQHKQQQKQSEFQSPSKRRHGQSMEGGKAQKEKQNGQTKSHWPKEHRMPMPTADEIEVSDERSQHLMSPAKTPKTPRANAISEIQKKLNELDIPPDNTQQQNIVESSSEKSEKIVRLIRAAMECIGFLGANSKEFKERKADKINVNEFFQWIEQNVPENTTKLMLDHLKSKFKDGQMKQILGEIESECAEFKRHMWEQRETKGRQRSDESMGQMVERKKFVLAISRLFDKLFDLLNYELGPQMGGEEEQESDASTKELFALVVNIREGTRNKLRMEEIIDELHNEAYKWCAELFNLEERLRLAKLAILIAFPRNALKEWVSRGGGWAALQRLLKKMNLQVFVGYYDRSKRTLWQGQVNERGKEILKYISEGGKNAMMFNKYTVTSLTALLRQDILKTKSEENLGKEIMELENLKILIKVFKMIYDFLGEKNSGRIQLEKMKKERENGQRMIGICLILWEAKAKIFTEKAQAKIAEWAKSEKEAQKGIEN</sequence>
<name>A0ABD2KHI8_9BILA</name>